<feature type="region of interest" description="Disordered" evidence="1">
    <location>
        <begin position="1"/>
        <end position="31"/>
    </location>
</feature>
<accession>A0A9Y2NJY1</accession>
<evidence type="ECO:0000313" key="2">
    <source>
        <dbReference type="EMBL" id="WIY02253.1"/>
    </source>
</evidence>
<dbReference type="EMBL" id="CP127295">
    <property type="protein sequence ID" value="WIY02253.1"/>
    <property type="molecule type" value="Genomic_DNA"/>
</dbReference>
<name>A0A9Y2NJY1_9PSEU</name>
<dbReference type="RefSeq" id="WP_285998682.1">
    <property type="nucleotide sequence ID" value="NZ_CP127295.1"/>
</dbReference>
<dbReference type="AlphaFoldDB" id="A0A9Y2NJY1"/>
<organism evidence="2 3">
    <name type="scientific">Amycolatopsis mongoliensis</name>
    <dbReference type="NCBI Taxonomy" id="715475"/>
    <lineage>
        <taxon>Bacteria</taxon>
        <taxon>Bacillati</taxon>
        <taxon>Actinomycetota</taxon>
        <taxon>Actinomycetes</taxon>
        <taxon>Pseudonocardiales</taxon>
        <taxon>Pseudonocardiaceae</taxon>
        <taxon>Amycolatopsis</taxon>
    </lineage>
</organism>
<feature type="compositionally biased region" description="Basic and acidic residues" evidence="1">
    <location>
        <begin position="1"/>
        <end position="25"/>
    </location>
</feature>
<keyword evidence="3" id="KW-1185">Reference proteome</keyword>
<protein>
    <submittedName>
        <fullName evidence="2">DUF6187 family protein</fullName>
    </submittedName>
</protein>
<proteinExistence type="predicted"/>
<dbReference type="KEGG" id="amog:QRX60_51165"/>
<dbReference type="InterPro" id="IPR046178">
    <property type="entry name" value="DUF6187"/>
</dbReference>
<evidence type="ECO:0000256" key="1">
    <source>
        <dbReference type="SAM" id="MobiDB-lite"/>
    </source>
</evidence>
<sequence>MSERDDIRGFAPGRELRHPDPRKSGGTDSRFALPEVDAPAATEAGIILLGLDADRLLAGLALARLADDPALVTQVVDQARHGSAEFGFSGLLESGREHWLALRDRLGDPPSTSSPGSLRREWERRLELVAAAVPGAGTGTIAYLTACALRGTEVDQLAAGLADGKDPFDVVPEVPAG</sequence>
<evidence type="ECO:0000313" key="3">
    <source>
        <dbReference type="Proteomes" id="UP001239397"/>
    </source>
</evidence>
<reference evidence="2 3" key="1">
    <citation type="submission" date="2023-06" db="EMBL/GenBank/DDBJ databases">
        <authorList>
            <person name="Oyuntsetseg B."/>
            <person name="Kim S.B."/>
        </authorList>
    </citation>
    <scope>NUCLEOTIDE SEQUENCE [LARGE SCALE GENOMIC DNA]</scope>
    <source>
        <strain evidence="2 3">4-36</strain>
    </source>
</reference>
<dbReference type="Proteomes" id="UP001239397">
    <property type="component" value="Chromosome"/>
</dbReference>
<dbReference type="Pfam" id="PF19685">
    <property type="entry name" value="DUF6187"/>
    <property type="match status" value="1"/>
</dbReference>
<gene>
    <name evidence="2" type="ORF">QRX60_51165</name>
</gene>